<dbReference type="PATRIC" id="fig|1331206.3.peg.160"/>
<dbReference type="AlphaFoldDB" id="A0A158M9P4"/>
<dbReference type="GeneID" id="93121600"/>
<proteinExistence type="predicted"/>
<name>A0A158M9P4_9BORD</name>
<accession>A0A158M9P4</accession>
<dbReference type="SUPFAM" id="SSF55811">
    <property type="entry name" value="Nudix"/>
    <property type="match status" value="1"/>
</dbReference>
<reference evidence="2 3" key="1">
    <citation type="submission" date="2014-03" db="EMBL/GenBank/DDBJ databases">
        <title>Genome sequence of Bordetella holmseii.</title>
        <authorList>
            <person name="Harvill E."/>
            <person name="Goodfield L.L."/>
            <person name="Ivanov Y."/>
            <person name="Meyer J.A."/>
            <person name="Newth C."/>
            <person name="Cassiday P."/>
            <person name="Tondella M.L."/>
            <person name="Liao P."/>
            <person name="Zimmerman J."/>
            <person name="Meert K."/>
            <person name="Wessel D."/>
            <person name="Berger J."/>
            <person name="Dean J.M."/>
            <person name="Holubkov R."/>
            <person name="Burr J."/>
            <person name="Liu T."/>
            <person name="Brinkac L.M."/>
            <person name="Sanka R."/>
            <person name="Kim M."/>
            <person name="Losada L."/>
        </authorList>
    </citation>
    <scope>NUCLEOTIDE SEQUENCE [LARGE SCALE GENOMIC DNA]</scope>
    <source>
        <strain evidence="2 3">CDC-H585-BH</strain>
    </source>
</reference>
<dbReference type="STRING" id="35814.BBB42_01020"/>
<comment type="caution">
    <text evidence="2">The sequence shown here is derived from an EMBL/GenBank/DDBJ whole genome shotgun (WGS) entry which is preliminary data.</text>
</comment>
<dbReference type="Proteomes" id="UP000026682">
    <property type="component" value="Unassembled WGS sequence"/>
</dbReference>
<dbReference type="Pfam" id="PF00293">
    <property type="entry name" value="NUDIX"/>
    <property type="match status" value="1"/>
</dbReference>
<dbReference type="PROSITE" id="PS51462">
    <property type="entry name" value="NUDIX"/>
    <property type="match status" value="1"/>
</dbReference>
<feature type="domain" description="Nudix hydrolase" evidence="1">
    <location>
        <begin position="122"/>
        <end position="263"/>
    </location>
</feature>
<dbReference type="InterPro" id="IPR000086">
    <property type="entry name" value="NUDIX_hydrolase_dom"/>
</dbReference>
<evidence type="ECO:0000313" key="3">
    <source>
        <dbReference type="Proteomes" id="UP000026682"/>
    </source>
</evidence>
<evidence type="ECO:0000259" key="1">
    <source>
        <dbReference type="PROSITE" id="PS51462"/>
    </source>
</evidence>
<dbReference type="InterPro" id="IPR031804">
    <property type="entry name" value="DUF4743"/>
</dbReference>
<dbReference type="Gene3D" id="3.90.79.10">
    <property type="entry name" value="Nucleoside Triphosphate Pyrophosphohydrolase"/>
    <property type="match status" value="1"/>
</dbReference>
<evidence type="ECO:0000313" key="2">
    <source>
        <dbReference type="EMBL" id="KAK99880.1"/>
    </source>
</evidence>
<dbReference type="InterPro" id="IPR015797">
    <property type="entry name" value="NUDIX_hydrolase-like_dom_sf"/>
</dbReference>
<organism evidence="2 3">
    <name type="scientific">Bordetella holmesii CDC-H585-BH</name>
    <dbReference type="NCBI Taxonomy" id="1331206"/>
    <lineage>
        <taxon>Bacteria</taxon>
        <taxon>Pseudomonadati</taxon>
        <taxon>Pseudomonadota</taxon>
        <taxon>Betaproteobacteria</taxon>
        <taxon>Burkholderiales</taxon>
        <taxon>Alcaligenaceae</taxon>
        <taxon>Bordetella</taxon>
    </lineage>
</organism>
<dbReference type="RefSeq" id="WP_169510509.1">
    <property type="nucleotide sequence ID" value="NZ_JFZZ01000008.1"/>
</dbReference>
<gene>
    <name evidence="2" type="ORF">L497_3263</name>
</gene>
<dbReference type="CDD" id="cd03676">
    <property type="entry name" value="NUDIX_Tnr3_like"/>
    <property type="match status" value="1"/>
</dbReference>
<dbReference type="Pfam" id="PF15916">
    <property type="entry name" value="DUF4743"/>
    <property type="match status" value="1"/>
</dbReference>
<sequence length="273" mass="29919">MLRLPSLPAPDRLDRLSATLRDKAIQPPPEQARPVYIAGQRCGWATLAACDALRDSGLVNIDDDALHLLPELAPGPALDAALAKVAQTLRQARCLRGWRDELLDITAESLHLGAIERAAMRPLGLPTFAVHLNAWTADGRLWVARRALSKSTDPGMWDTLVGGLVGSQESLDQALVRECAEEAGLEPEQIRQRSPLRTVLRMQRRLPEGYQVEALLNSTCVLDDATRPANRDGEVMEIATLEVGQVVDRIEAGEFTLEAALVILDDIRYRSAT</sequence>
<dbReference type="GO" id="GO:0003824">
    <property type="term" value="F:catalytic activity"/>
    <property type="evidence" value="ECO:0007669"/>
    <property type="project" value="UniProtKB-ARBA"/>
</dbReference>
<protein>
    <submittedName>
        <fullName evidence="2">NUDIX domain protein</fullName>
    </submittedName>
</protein>
<dbReference type="EMBL" id="JFZZ01000008">
    <property type="protein sequence ID" value="KAK99880.1"/>
    <property type="molecule type" value="Genomic_DNA"/>
</dbReference>